<gene>
    <name evidence="1" type="ORF">INT45_009361</name>
</gene>
<reference evidence="1 2" key="1">
    <citation type="submission" date="2020-12" db="EMBL/GenBank/DDBJ databases">
        <title>Metabolic potential, ecology and presence of endohyphal bacteria is reflected in genomic diversity of Mucoromycotina.</title>
        <authorList>
            <person name="Muszewska A."/>
            <person name="Okrasinska A."/>
            <person name="Steczkiewicz K."/>
            <person name="Drgas O."/>
            <person name="Orlowska M."/>
            <person name="Perlinska-Lenart U."/>
            <person name="Aleksandrzak-Piekarczyk T."/>
            <person name="Szatraj K."/>
            <person name="Zielenkiewicz U."/>
            <person name="Pilsyk S."/>
            <person name="Malc E."/>
            <person name="Mieczkowski P."/>
            <person name="Kruszewska J.S."/>
            <person name="Biernat P."/>
            <person name="Pawlowska J."/>
        </authorList>
    </citation>
    <scope>NUCLEOTIDE SEQUENCE [LARGE SCALE GENOMIC DNA]</scope>
    <source>
        <strain evidence="1 2">CBS 142.35</strain>
    </source>
</reference>
<protein>
    <submittedName>
        <fullName evidence="1">Uncharacterized protein</fullName>
    </submittedName>
</protein>
<evidence type="ECO:0000313" key="2">
    <source>
        <dbReference type="Proteomes" id="UP000646827"/>
    </source>
</evidence>
<organism evidence="1 2">
    <name type="scientific">Circinella minor</name>
    <dbReference type="NCBI Taxonomy" id="1195481"/>
    <lineage>
        <taxon>Eukaryota</taxon>
        <taxon>Fungi</taxon>
        <taxon>Fungi incertae sedis</taxon>
        <taxon>Mucoromycota</taxon>
        <taxon>Mucoromycotina</taxon>
        <taxon>Mucoromycetes</taxon>
        <taxon>Mucorales</taxon>
        <taxon>Lichtheimiaceae</taxon>
        <taxon>Circinella</taxon>
    </lineage>
</organism>
<evidence type="ECO:0000313" key="1">
    <source>
        <dbReference type="EMBL" id="KAG2223909.1"/>
    </source>
</evidence>
<sequence>MNDPSESVREACLYAFMWTIISSAATQYIIPVKLIELPTTTVPTYQLYGKSIPKVQEFQYLGIPFDCNGLNSDQLVNQRITKATGNMELLRQMEYRSAITALSAKQKDKLNNAQKSCIKMALNCNRSTSFPTTVRWL</sequence>
<dbReference type="Proteomes" id="UP000646827">
    <property type="component" value="Unassembled WGS sequence"/>
</dbReference>
<dbReference type="EMBL" id="JAEPRB010000052">
    <property type="protein sequence ID" value="KAG2223909.1"/>
    <property type="molecule type" value="Genomic_DNA"/>
</dbReference>
<keyword evidence="2" id="KW-1185">Reference proteome</keyword>
<dbReference type="AlphaFoldDB" id="A0A8H7S6Y8"/>
<dbReference type="OrthoDB" id="2277222at2759"/>
<comment type="caution">
    <text evidence="1">The sequence shown here is derived from an EMBL/GenBank/DDBJ whole genome shotgun (WGS) entry which is preliminary data.</text>
</comment>
<accession>A0A8H7S6Y8</accession>
<name>A0A8H7S6Y8_9FUNG</name>
<proteinExistence type="predicted"/>